<dbReference type="Pfam" id="PF01370">
    <property type="entry name" value="Epimerase"/>
    <property type="match status" value="1"/>
</dbReference>
<evidence type="ECO:0000259" key="1">
    <source>
        <dbReference type="Pfam" id="PF01370"/>
    </source>
</evidence>
<dbReference type="InterPro" id="IPR036291">
    <property type="entry name" value="NAD(P)-bd_dom_sf"/>
</dbReference>
<dbReference type="InterPro" id="IPR051783">
    <property type="entry name" value="NAD(P)-dependent_oxidoreduct"/>
</dbReference>
<dbReference type="SUPFAM" id="SSF51735">
    <property type="entry name" value="NAD(P)-binding Rossmann-fold domains"/>
    <property type="match status" value="1"/>
</dbReference>
<dbReference type="PANTHER" id="PTHR48079:SF6">
    <property type="entry name" value="NAD(P)-BINDING DOMAIN-CONTAINING PROTEIN-RELATED"/>
    <property type="match status" value="1"/>
</dbReference>
<organism evidence="2">
    <name type="scientific">Alsobacter sp. KACC 23698</name>
    <dbReference type="NCBI Taxonomy" id="3149229"/>
    <lineage>
        <taxon>Bacteria</taxon>
        <taxon>Pseudomonadati</taxon>
        <taxon>Pseudomonadota</taxon>
        <taxon>Alphaproteobacteria</taxon>
        <taxon>Hyphomicrobiales</taxon>
        <taxon>Alsobacteraceae</taxon>
        <taxon>Alsobacter</taxon>
    </lineage>
</organism>
<dbReference type="AlphaFoldDB" id="A0AAU7JIM0"/>
<reference evidence="2" key="1">
    <citation type="submission" date="2024-05" db="EMBL/GenBank/DDBJ databases">
        <authorList>
            <person name="Kim S."/>
            <person name="Heo J."/>
            <person name="Choi H."/>
            <person name="Choi Y."/>
            <person name="Kwon S.-W."/>
            <person name="Kim Y."/>
        </authorList>
    </citation>
    <scope>NUCLEOTIDE SEQUENCE</scope>
    <source>
        <strain evidence="2">KACC 23698</strain>
    </source>
</reference>
<dbReference type="PANTHER" id="PTHR48079">
    <property type="entry name" value="PROTEIN YEEZ"/>
    <property type="match status" value="1"/>
</dbReference>
<evidence type="ECO:0000313" key="2">
    <source>
        <dbReference type="EMBL" id="XBO40237.1"/>
    </source>
</evidence>
<feature type="domain" description="NAD-dependent epimerase/dehydratase" evidence="1">
    <location>
        <begin position="4"/>
        <end position="227"/>
    </location>
</feature>
<protein>
    <submittedName>
        <fullName evidence="2">NAD(P)-dependent oxidoreductase</fullName>
    </submittedName>
</protein>
<accession>A0AAU7JIM0</accession>
<dbReference type="EMBL" id="CP157484">
    <property type="protein sequence ID" value="XBO40237.1"/>
    <property type="molecule type" value="Genomic_DNA"/>
</dbReference>
<dbReference type="InterPro" id="IPR001509">
    <property type="entry name" value="Epimerase_deHydtase"/>
</dbReference>
<sequence length="346" mass="37756">MKLLITGATGFLGRHVVATALAQGHSVRILIRPSARLDKTPWAKAVAVHRADLRSPHDLQPAFQDVDAVIHLAASVAGNEDTQFASTVVGTENLLSAMALSTVRRIVLASSFSVYDWSAVGRDLDEESSVQAAPGLYERDVYTIAKVWQERVARRFAEEHGFALLVLRPGFIWGPGGEAFAGLGVRIGSVQVVVGPASRLALTYVENCAQCFVLAAERVDIAHGTFNVVDAQRISSWRYAAEYARWTNKRGFRIPVPYGFARTIVGAVGLANRAFFGGKAKVPSLLATRRFQSRFKAVRVDGTRTHAGLGWAEPVDLAEGLRRTFRRDERTGGRSRLLAEAKPGHR</sequence>
<dbReference type="GO" id="GO:0004029">
    <property type="term" value="F:aldehyde dehydrogenase (NAD+) activity"/>
    <property type="evidence" value="ECO:0007669"/>
    <property type="project" value="TreeGrafter"/>
</dbReference>
<name>A0AAU7JIM0_9HYPH</name>
<dbReference type="Gene3D" id="3.40.50.720">
    <property type="entry name" value="NAD(P)-binding Rossmann-like Domain"/>
    <property type="match status" value="1"/>
</dbReference>
<dbReference type="RefSeq" id="WP_406857092.1">
    <property type="nucleotide sequence ID" value="NZ_CP157484.1"/>
</dbReference>
<proteinExistence type="predicted"/>
<gene>
    <name evidence="2" type="ORF">ABEG18_05505</name>
</gene>
<dbReference type="GO" id="GO:0005737">
    <property type="term" value="C:cytoplasm"/>
    <property type="evidence" value="ECO:0007669"/>
    <property type="project" value="TreeGrafter"/>
</dbReference>